<feature type="transmembrane region" description="Helical" evidence="1">
    <location>
        <begin position="82"/>
        <end position="104"/>
    </location>
</feature>
<organism evidence="2 3">
    <name type="scientific">Nocardioides jejuensis</name>
    <dbReference type="NCBI Taxonomy" id="2502782"/>
    <lineage>
        <taxon>Bacteria</taxon>
        <taxon>Bacillati</taxon>
        <taxon>Actinomycetota</taxon>
        <taxon>Actinomycetes</taxon>
        <taxon>Propionibacteriales</taxon>
        <taxon>Nocardioidaceae</taxon>
        <taxon>Nocardioides</taxon>
    </lineage>
</organism>
<dbReference type="Proteomes" id="UP000295453">
    <property type="component" value="Unassembled WGS sequence"/>
</dbReference>
<dbReference type="AlphaFoldDB" id="A0A4R1CEG3"/>
<evidence type="ECO:0000256" key="1">
    <source>
        <dbReference type="SAM" id="Phobius"/>
    </source>
</evidence>
<name>A0A4R1CEG3_9ACTN</name>
<evidence type="ECO:0000313" key="3">
    <source>
        <dbReference type="Proteomes" id="UP000295453"/>
    </source>
</evidence>
<comment type="caution">
    <text evidence="2">The sequence shown here is derived from an EMBL/GenBank/DDBJ whole genome shotgun (WGS) entry which is preliminary data.</text>
</comment>
<sequence>MSATKTERGTSARAVIGWIIAVVVAELLLIAGAVTLVRGLHRLSFPVGDGMVTNMGPFERMGRNLCGDRMDALATFGLRHGAGVLVAGGVIAVVAALMVLVAAAVGWSRLAGALLVVALVVTIGAGLLVRHADRSFWNGPSPSSGLWSAACDGSAT</sequence>
<proteinExistence type="predicted"/>
<keyword evidence="1" id="KW-1133">Transmembrane helix</keyword>
<feature type="transmembrane region" description="Helical" evidence="1">
    <location>
        <begin position="110"/>
        <end position="129"/>
    </location>
</feature>
<feature type="transmembrane region" description="Helical" evidence="1">
    <location>
        <begin position="15"/>
        <end position="37"/>
    </location>
</feature>
<protein>
    <submittedName>
        <fullName evidence="2">Uncharacterized protein</fullName>
    </submittedName>
</protein>
<keyword evidence="1" id="KW-0812">Transmembrane</keyword>
<keyword evidence="3" id="KW-1185">Reference proteome</keyword>
<accession>A0A4R1CEG3</accession>
<dbReference type="EMBL" id="SJZJ01000008">
    <property type="protein sequence ID" value="TCJ29449.1"/>
    <property type="molecule type" value="Genomic_DNA"/>
</dbReference>
<reference evidence="2 3" key="1">
    <citation type="submission" date="2019-03" db="EMBL/GenBank/DDBJ databases">
        <authorList>
            <person name="Kim M.K.M."/>
        </authorList>
    </citation>
    <scope>NUCLEOTIDE SEQUENCE [LARGE SCALE GENOMIC DNA]</scope>
    <source>
        <strain evidence="2 3">18JY15-6</strain>
    </source>
</reference>
<dbReference type="RefSeq" id="WP_131582539.1">
    <property type="nucleotide sequence ID" value="NZ_SJZJ01000008.1"/>
</dbReference>
<gene>
    <name evidence="2" type="ORF">EPD65_06935</name>
</gene>
<keyword evidence="1" id="KW-0472">Membrane</keyword>
<evidence type="ECO:0000313" key="2">
    <source>
        <dbReference type="EMBL" id="TCJ29449.1"/>
    </source>
</evidence>